<protein>
    <submittedName>
        <fullName evidence="2">Sugar ABC transporter substrate-binding protein</fullName>
    </submittedName>
</protein>
<accession>A0A0R1RBS5</accession>
<dbReference type="Pfam" id="PF13416">
    <property type="entry name" value="SBP_bac_8"/>
    <property type="match status" value="1"/>
</dbReference>
<reference evidence="2 3" key="1">
    <citation type="journal article" date="2015" name="Genome Announc.">
        <title>Expanding the biotechnology potential of lactobacilli through comparative genomics of 213 strains and associated genera.</title>
        <authorList>
            <person name="Sun Z."/>
            <person name="Harris H.M."/>
            <person name="McCann A."/>
            <person name="Guo C."/>
            <person name="Argimon S."/>
            <person name="Zhang W."/>
            <person name="Yang X."/>
            <person name="Jeffery I.B."/>
            <person name="Cooney J.C."/>
            <person name="Kagawa T.F."/>
            <person name="Liu W."/>
            <person name="Song Y."/>
            <person name="Salvetti E."/>
            <person name="Wrobel A."/>
            <person name="Rasinkangas P."/>
            <person name="Parkhill J."/>
            <person name="Rea M.C."/>
            <person name="O'Sullivan O."/>
            <person name="Ritari J."/>
            <person name="Douillard F.P."/>
            <person name="Paul Ross R."/>
            <person name="Yang R."/>
            <person name="Briner A.E."/>
            <person name="Felis G.E."/>
            <person name="de Vos W.M."/>
            <person name="Barrangou R."/>
            <person name="Klaenhammer T.R."/>
            <person name="Caufield P.W."/>
            <person name="Cui Y."/>
            <person name="Zhang H."/>
            <person name="O'Toole P.W."/>
        </authorList>
    </citation>
    <scope>NUCLEOTIDE SEQUENCE [LARGE SCALE GENOMIC DNA]</scope>
    <source>
        <strain evidence="2 3">DSM 15814</strain>
    </source>
</reference>
<feature type="chain" id="PRO_5006409929" evidence="1">
    <location>
        <begin position="34"/>
        <end position="427"/>
    </location>
</feature>
<dbReference type="AlphaFoldDB" id="A0A0R1RBS5"/>
<dbReference type="eggNOG" id="COG1653">
    <property type="taxonomic scope" value="Bacteria"/>
</dbReference>
<dbReference type="SUPFAM" id="SSF53850">
    <property type="entry name" value="Periplasmic binding protein-like II"/>
    <property type="match status" value="1"/>
</dbReference>
<comment type="caution">
    <text evidence="2">The sequence shown here is derived from an EMBL/GenBank/DDBJ whole genome shotgun (WGS) entry which is preliminary data.</text>
</comment>
<feature type="signal peptide" evidence="1">
    <location>
        <begin position="1"/>
        <end position="33"/>
    </location>
</feature>
<evidence type="ECO:0000256" key="1">
    <source>
        <dbReference type="SAM" id="SignalP"/>
    </source>
</evidence>
<dbReference type="CDD" id="cd14748">
    <property type="entry name" value="PBP2_UgpB"/>
    <property type="match status" value="1"/>
</dbReference>
<evidence type="ECO:0000313" key="3">
    <source>
        <dbReference type="Proteomes" id="UP000051999"/>
    </source>
</evidence>
<dbReference type="Gene3D" id="3.40.190.10">
    <property type="entry name" value="Periplasmic binding protein-like II"/>
    <property type="match status" value="2"/>
</dbReference>
<name>A0A0R1RBS5_9LACO</name>
<dbReference type="STRING" id="1114972.FD35_GL001861"/>
<proteinExistence type="predicted"/>
<sequence length="427" mass="46675">MKKIMKTHKGLMLLATLAAAAGITLTALRPAHAADTSTNRTKITFWSGLTGPYQKNLNTIVNDYNQSQTKYQVVATSQGDYTQMNQKVMAAAKSHSLPVLGMTTYTNLPDYQHHGFIDNLNPMYKGMSSKAKNDIYPAFLSGSKIGKTYYSTPFSKSTRIMYVNKDILKKYHLSIPKTWEQLKQDGAKLKKDGIYAYGFDKSFDMEWEGMAHAAGVTPVSSTGKVQVANKKSIAAANFVLDMVKDGTAKSAGSDNYWTKNFVNGKSAFYIGSSAGLTQTKLQAPKTLNWTTVPVPSYEGKSGTEVAGNDLVLFKGANTKQKCGAYDFMKYLLKAKTATKWAKLTGYVPLSKSATNSADYQSFLKQHPENKAAVDSLPKAFAQPAFAGFGEYYNDKGDAFNSMLTKNTSAKDALTKLAKQAKQITSAN</sequence>
<evidence type="ECO:0000313" key="2">
    <source>
        <dbReference type="EMBL" id="KRL52612.1"/>
    </source>
</evidence>
<keyword evidence="1" id="KW-0732">Signal</keyword>
<dbReference type="InterPro" id="IPR006059">
    <property type="entry name" value="SBP"/>
</dbReference>
<dbReference type="PATRIC" id="fig|1114972.6.peg.1898"/>
<organism evidence="2 3">
    <name type="scientific">Furfurilactobacillus rossiae DSM 15814</name>
    <dbReference type="NCBI Taxonomy" id="1114972"/>
    <lineage>
        <taxon>Bacteria</taxon>
        <taxon>Bacillati</taxon>
        <taxon>Bacillota</taxon>
        <taxon>Bacilli</taxon>
        <taxon>Lactobacillales</taxon>
        <taxon>Lactobacillaceae</taxon>
        <taxon>Furfurilactobacillus</taxon>
    </lineage>
</organism>
<dbReference type="InterPro" id="IPR050490">
    <property type="entry name" value="Bact_solute-bd_prot1"/>
</dbReference>
<dbReference type="PANTHER" id="PTHR43649">
    <property type="entry name" value="ARABINOSE-BINDING PROTEIN-RELATED"/>
    <property type="match status" value="1"/>
</dbReference>
<dbReference type="Proteomes" id="UP000051999">
    <property type="component" value="Unassembled WGS sequence"/>
</dbReference>
<gene>
    <name evidence="2" type="ORF">FD35_GL001861</name>
</gene>
<keyword evidence="3" id="KW-1185">Reference proteome</keyword>
<dbReference type="EMBL" id="AZFF01000033">
    <property type="protein sequence ID" value="KRL52612.1"/>
    <property type="molecule type" value="Genomic_DNA"/>
</dbReference>
<dbReference type="PANTHER" id="PTHR43649:SF12">
    <property type="entry name" value="DIACETYLCHITOBIOSE BINDING PROTEIN DASA"/>
    <property type="match status" value="1"/>
</dbReference>